<reference evidence="2" key="1">
    <citation type="submission" date="2016-11" db="UniProtKB">
        <authorList>
            <consortium name="WormBaseParasite"/>
        </authorList>
    </citation>
    <scope>IDENTIFICATION</scope>
</reference>
<evidence type="ECO:0000313" key="2">
    <source>
        <dbReference type="WBParaSite" id="maker-uti_cns_0000491-snap-gene-1.21-mRNA-1"/>
    </source>
</evidence>
<proteinExistence type="predicted"/>
<keyword evidence="1" id="KW-1185">Reference proteome</keyword>
<accession>A0A1I8G0W3</accession>
<organism evidence="1 2">
    <name type="scientific">Macrostomum lignano</name>
    <dbReference type="NCBI Taxonomy" id="282301"/>
    <lineage>
        <taxon>Eukaryota</taxon>
        <taxon>Metazoa</taxon>
        <taxon>Spiralia</taxon>
        <taxon>Lophotrochozoa</taxon>
        <taxon>Platyhelminthes</taxon>
        <taxon>Rhabditophora</taxon>
        <taxon>Macrostomorpha</taxon>
        <taxon>Macrostomida</taxon>
        <taxon>Macrostomidae</taxon>
        <taxon>Macrostomum</taxon>
    </lineage>
</organism>
<dbReference type="Proteomes" id="UP000095280">
    <property type="component" value="Unplaced"/>
</dbReference>
<evidence type="ECO:0000313" key="1">
    <source>
        <dbReference type="Proteomes" id="UP000095280"/>
    </source>
</evidence>
<sequence length="2137" mass="242987">NYKAPTDGSLPPVYRSDLLDQLALTVKQSGKTNIVAEMEKDDRVGARMVFDLSEKTDEITLMNWFSRSRLVSSYPFNIDPKQSMNYFSINGDAPLKRRFLASFSYGSCVNDRGFWMVSDKRDGCTWANEGWKGSAPVLAYNRYRTATLRSGVDYADRFTIYLTDFGDGTARGVQSDEKDKQLLFTIIPNVHLEALETFEHQQNYKMPANGSLPPVYRSDLIDELPRAVRQSGMTKMVVEMRKDDNQVVSQVVFDVSTDTEKLDKENWFSELRLESSYPYSVDRKEFNYFSLEGERSSKRRFYINNWHHGCHRETSFILVSDARGHCDYVTRGWRGSAPTLIYSRLPGKPFEESAGYADRLLIYLAKEVPDLRAEFKKPLIIDGNKQVLFTIKSNINTEALSAYSVQQNYKAPTDGSLPPVYRSDLLDQLALTVKQSGKKNIVAEMEKDDRVGARMVFDLSEKTDEITLMNWFSRSRLVSSYPFNIDPKQSMNYFSINGDAPLKRSLFGLIFLRCVNDRGFWMVSDKRDGCTWANEGWKGSAPVLAYNRYRTATLRSGVDYADRFTIYLTDSVAELREEFNRTVMFENDKQLLFTIVPNVQLKALETFKHQQNYKMPADGSLPPVYRSDLIDELPRAVRQSGMTKMVVEMRKDNKVVSQVAFDVSTDTDKLDKENWFSLLRLYSSYPYPISRKEFNYFSLEGDASRKFYISNHYGGCTRDSGFIMVSDSRGSCDWVTRGWRGSPPSLAYNREQGRSFHESVGYADRLIIYLAKEVLDPRAEFKKPLIVDGNKQVLFTIKSNINTEALSAYSVQQNYKAPTDGSLPPVYRSDLLDQLALTVKQSGKTNIVAEMEKDDRVGARMVFDLSEKTDEITLMNWFSRSRLVSSYPFNIDPKQSMNYFSINGDAPLKRRFLASFSYGSCVNDRGFWMVSDKRDGCTWANEGWKGSAPVLAYNRYRTATLRSGVDYADRFTIYLTDSVAELREEFNRTVMFGNSAILRETSPAFHWRNRIDSWRSMVRKQAERLACSGVTSGWHGGDAMHAAKGILCCNGSFEAGVHFVAIVDPAVARDQRMTARTLWLQPPQQAMFGSRVAAVFTQGASATAGYRLDGVRVLCLMYRLALLATVLASTLVPACSASITASLFTVSASSPMLGFGCAGNANAFKRPKRLHGTVVKAFVGSVCAAEKHLLFFVFQSSCRNGVGQGATQEPPKLTCYRNQPGAALRTIHLSCDKVIELVSSYEDVDLWMLLAADVPVCQIQILHAAFSLGLKTLQSLGETRNHLPSQQLVLHRLLHFPLEYFLVDLNGQLFIRCQQLLLFEVQGFQYAVDLHASALDDNATYTSGIAVNRSIQNDKQLLFTIVPNVQLKALETFKHQQNYKMPADGSLPPVYRSDLIDELPRAVRQSGMTKMVVEMRKDNKVVSQVAFDVSTDTDKLDKENWFSLLRLYSSYPYPISRKEFNYFSLEGDASRKFYISNHYGGCTRDSGFIMVSDSRGSCDWVTRGWRGSPPSLAYNREQGRSFHESVGYADRLIIYLAKEVLDPRAEFKKPLIVDGNKQVLFTIKSNINTEALSAYSVQQNYKVPTDGSLPPVYRSDLLDQLALTVKQSGKTNIVAEMEKDDRVGARMVFDLSEKTDEITLMNWFSRSRLVSSYPFNIDPKQSMNYFSINGDAPLKRRFLASFSYGSCVNDRGFWMVSDKRDGCTWANEGWKGSAPVLAYNRYRTATLRSGVDYADRFTIYLTDSVAELREEFNRTVMFENDKQLLFTIVPNVQLKALETFKHQQNYKMPADGSLPPVYRSDLIDELPRAVRQSGMTKMVVEMRKDNKVVSQVAFDVSTDTDKLDKENWFSLLRLYSSYPYPIRDASRKFYISNHYGGCTRDSGFIMVSDSRGSCDWVTRGWRGSPPSLAYNREQGRSFHESVGYADRLIIYLSNEFLDPRAEYKKIIIFEEYKQLLFTIKANVDREALNVFSHRQDFKMLADGSLPPVYRSDLLDQLALTVKQSGKSRMVVEMREGKSVVSQVIFNVAKDTDKLTRENWFSKERIESSYPFWIGRTEFSQFSLNGDSSRKRHFSISSTGGGCDTERSFFVVSDKEDSCPWISEGFKGSLPVLVYNYIQDAPSRVGSGYADRLVIYLM</sequence>
<protein>
    <submittedName>
        <fullName evidence="2">Peptidase S9</fullName>
    </submittedName>
</protein>
<dbReference type="WBParaSite" id="maker-uti_cns_0000491-snap-gene-1.21-mRNA-1">
    <property type="protein sequence ID" value="maker-uti_cns_0000491-snap-gene-1.21-mRNA-1"/>
    <property type="gene ID" value="maker-uti_cns_0000491-snap-gene-1.21"/>
</dbReference>
<name>A0A1I8G0W3_9PLAT</name>